<keyword evidence="6" id="KW-1185">Reference proteome</keyword>
<dbReference type="SUPFAM" id="SSF55874">
    <property type="entry name" value="ATPase domain of HSP90 chaperone/DNA topoisomerase II/histidine kinase"/>
    <property type="match status" value="1"/>
</dbReference>
<evidence type="ECO:0000256" key="1">
    <source>
        <dbReference type="ARBA" id="ARBA00000085"/>
    </source>
</evidence>
<name>A0A1G7C432_9SPHI</name>
<dbReference type="InterPro" id="IPR003594">
    <property type="entry name" value="HATPase_dom"/>
</dbReference>
<evidence type="ECO:0000256" key="3">
    <source>
        <dbReference type="ARBA" id="ARBA00022553"/>
    </source>
</evidence>
<dbReference type="InterPro" id="IPR004358">
    <property type="entry name" value="Sig_transdc_His_kin-like_C"/>
</dbReference>
<comment type="catalytic activity">
    <reaction evidence="1">
        <text>ATP + protein L-histidine = ADP + protein N-phospho-L-histidine.</text>
        <dbReference type="EC" id="2.7.13.3"/>
    </reaction>
</comment>
<evidence type="ECO:0000313" key="5">
    <source>
        <dbReference type="EMBL" id="SDE34069.1"/>
    </source>
</evidence>
<dbReference type="GO" id="GO:0000155">
    <property type="term" value="F:phosphorelay sensor kinase activity"/>
    <property type="evidence" value="ECO:0007669"/>
    <property type="project" value="InterPro"/>
</dbReference>
<dbReference type="PANTHER" id="PTHR45569:SF1">
    <property type="entry name" value="SENSOR PROTEIN KDPD"/>
    <property type="match status" value="1"/>
</dbReference>
<dbReference type="InterPro" id="IPR003661">
    <property type="entry name" value="HisK_dim/P_dom"/>
</dbReference>
<dbReference type="SMART" id="SM00387">
    <property type="entry name" value="HATPase_c"/>
    <property type="match status" value="1"/>
</dbReference>
<dbReference type="RefSeq" id="WP_091149844.1">
    <property type="nucleotide sequence ID" value="NZ_FNAI01000005.1"/>
</dbReference>
<dbReference type="GO" id="GO:0005886">
    <property type="term" value="C:plasma membrane"/>
    <property type="evidence" value="ECO:0007669"/>
    <property type="project" value="TreeGrafter"/>
</dbReference>
<dbReference type="OrthoDB" id="1301080at2"/>
<keyword evidence="5" id="KW-0808">Transferase</keyword>
<dbReference type="Gene3D" id="3.30.565.10">
    <property type="entry name" value="Histidine kinase-like ATPase, C-terminal domain"/>
    <property type="match status" value="1"/>
</dbReference>
<dbReference type="AlphaFoldDB" id="A0A1G7C432"/>
<dbReference type="InterPro" id="IPR005467">
    <property type="entry name" value="His_kinase_dom"/>
</dbReference>
<evidence type="ECO:0000259" key="4">
    <source>
        <dbReference type="PROSITE" id="PS50109"/>
    </source>
</evidence>
<dbReference type="STRING" id="1391627.SAMN05216464_105278"/>
<protein>
    <recommendedName>
        <fullName evidence="2">histidine kinase</fullName>
        <ecNumber evidence="2">2.7.13.3</ecNumber>
    </recommendedName>
</protein>
<dbReference type="PANTHER" id="PTHR45569">
    <property type="entry name" value="SENSOR PROTEIN KDPD"/>
    <property type="match status" value="1"/>
</dbReference>
<dbReference type="Gene3D" id="1.10.287.130">
    <property type="match status" value="1"/>
</dbReference>
<reference evidence="5 6" key="1">
    <citation type="submission" date="2016-10" db="EMBL/GenBank/DDBJ databases">
        <authorList>
            <person name="de Groot N.N."/>
        </authorList>
    </citation>
    <scope>NUCLEOTIDE SEQUENCE [LARGE SCALE GENOMIC DNA]</scope>
    <source>
        <strain evidence="5 6">47C3B</strain>
    </source>
</reference>
<proteinExistence type="predicted"/>
<organism evidence="5 6">
    <name type="scientific">Mucilaginibacter pineti</name>
    <dbReference type="NCBI Taxonomy" id="1391627"/>
    <lineage>
        <taxon>Bacteria</taxon>
        <taxon>Pseudomonadati</taxon>
        <taxon>Bacteroidota</taxon>
        <taxon>Sphingobacteriia</taxon>
        <taxon>Sphingobacteriales</taxon>
        <taxon>Sphingobacteriaceae</taxon>
        <taxon>Mucilaginibacter</taxon>
    </lineage>
</organism>
<evidence type="ECO:0000313" key="6">
    <source>
        <dbReference type="Proteomes" id="UP000199072"/>
    </source>
</evidence>
<dbReference type="PRINTS" id="PR00344">
    <property type="entry name" value="BCTRLSENSOR"/>
</dbReference>
<dbReference type="PROSITE" id="PS50109">
    <property type="entry name" value="HIS_KIN"/>
    <property type="match status" value="1"/>
</dbReference>
<feature type="domain" description="Histidine kinase" evidence="4">
    <location>
        <begin position="19"/>
        <end position="236"/>
    </location>
</feature>
<sequence length="237" mass="26745">MRSKELELQGNFTQTVVAVLAHDLRQPFATLVMTADMLKHTKKPMSADEMHLLFEGLRNTASKSMELLDGLLYWVKSTDDSYTIKAQPLLLHDLIHEANSLYLYDQLNKHITLYNIVPERQLIYAHKEMLQFINRNILSNATKYSPTGGIIGVTCSEDEDWITVAFTDQGNGMTTTQLKALFYMKDDCTNTSNHLKSAGIAMSICRDMILKMNGKIWAESTPGEGAAFYYAVPNKPL</sequence>
<keyword evidence="3" id="KW-0597">Phosphoprotein</keyword>
<dbReference type="InterPro" id="IPR052023">
    <property type="entry name" value="Histidine_kinase_KdpD"/>
</dbReference>
<evidence type="ECO:0000256" key="2">
    <source>
        <dbReference type="ARBA" id="ARBA00012438"/>
    </source>
</evidence>
<dbReference type="Proteomes" id="UP000199072">
    <property type="component" value="Unassembled WGS sequence"/>
</dbReference>
<gene>
    <name evidence="5" type="ORF">SAMN05216464_105278</name>
</gene>
<dbReference type="EC" id="2.7.13.3" evidence="2"/>
<dbReference type="CDD" id="cd00082">
    <property type="entry name" value="HisKA"/>
    <property type="match status" value="1"/>
</dbReference>
<dbReference type="Pfam" id="PF02518">
    <property type="entry name" value="HATPase_c"/>
    <property type="match status" value="1"/>
</dbReference>
<accession>A0A1G7C432</accession>
<dbReference type="InterPro" id="IPR036890">
    <property type="entry name" value="HATPase_C_sf"/>
</dbReference>
<dbReference type="InterPro" id="IPR036097">
    <property type="entry name" value="HisK_dim/P_sf"/>
</dbReference>
<dbReference type="EMBL" id="FNAI01000005">
    <property type="protein sequence ID" value="SDE34069.1"/>
    <property type="molecule type" value="Genomic_DNA"/>
</dbReference>
<dbReference type="SUPFAM" id="SSF47384">
    <property type="entry name" value="Homodimeric domain of signal transducing histidine kinase"/>
    <property type="match status" value="1"/>
</dbReference>
<keyword evidence="5" id="KW-0418">Kinase</keyword>